<dbReference type="GO" id="GO:0005524">
    <property type="term" value="F:ATP binding"/>
    <property type="evidence" value="ECO:0007669"/>
    <property type="project" value="UniProtKB-KW"/>
</dbReference>
<gene>
    <name evidence="6" type="ORF">E4L96_14765</name>
</gene>
<dbReference type="PANTHER" id="PTHR42939">
    <property type="entry name" value="ABC TRANSPORTER ATP-BINDING PROTEIN ALBC-RELATED"/>
    <property type="match status" value="1"/>
</dbReference>
<dbReference type="InterPro" id="IPR027417">
    <property type="entry name" value="P-loop_NTPase"/>
</dbReference>
<keyword evidence="7" id="KW-1185">Reference proteome</keyword>
<sequence>MSPPALRCAGVAKSYRRMTVLHDASLEVGAGECVGLVGVNGAGKTSLLRCVLDLVAVDRGTIEIFGIDHRQPTARAALAFLPERFAPPWYMTGAEFIRHLLRLHGLAPAPAGVEEALRSLELDREALQRQVRHYSKGMTQKLGLAAFLLIGKPLCVLDEPASGLDPKARALFKDALRGLGRQGRAVLFTSHNLQDVEELCDRIVVLHGGHVRFSGTPSDCRARYDAGSLEQAFLRCFE</sequence>
<organism evidence="6 7">
    <name type="scientific">Zemynaea arenosa</name>
    <dbReference type="NCBI Taxonomy" id="2561931"/>
    <lineage>
        <taxon>Bacteria</taxon>
        <taxon>Pseudomonadati</taxon>
        <taxon>Pseudomonadota</taxon>
        <taxon>Betaproteobacteria</taxon>
        <taxon>Burkholderiales</taxon>
        <taxon>Oxalobacteraceae</taxon>
        <taxon>Telluria group</taxon>
        <taxon>Zemynaea</taxon>
    </lineage>
</organism>
<dbReference type="PROSITE" id="PS50893">
    <property type="entry name" value="ABC_TRANSPORTER_2"/>
    <property type="match status" value="1"/>
</dbReference>
<protein>
    <submittedName>
        <fullName evidence="6">ABC transporter ATP-binding protein</fullName>
    </submittedName>
</protein>
<evidence type="ECO:0000259" key="5">
    <source>
        <dbReference type="PROSITE" id="PS50893"/>
    </source>
</evidence>
<dbReference type="PANTHER" id="PTHR42939:SF1">
    <property type="entry name" value="ABC TRANSPORTER ATP-BINDING PROTEIN ALBC-RELATED"/>
    <property type="match status" value="1"/>
</dbReference>
<keyword evidence="2" id="KW-0472">Membrane</keyword>
<proteinExistence type="predicted"/>
<evidence type="ECO:0000256" key="4">
    <source>
        <dbReference type="ARBA" id="ARBA00022840"/>
    </source>
</evidence>
<comment type="caution">
    <text evidence="6">The sequence shown here is derived from an EMBL/GenBank/DDBJ whole genome shotgun (WGS) entry which is preliminary data.</text>
</comment>
<dbReference type="AlphaFoldDB" id="A0A4Y9S6Y9"/>
<dbReference type="Proteomes" id="UP000298438">
    <property type="component" value="Unassembled WGS sequence"/>
</dbReference>
<evidence type="ECO:0000256" key="3">
    <source>
        <dbReference type="ARBA" id="ARBA00022741"/>
    </source>
</evidence>
<keyword evidence="2" id="KW-1003">Cell membrane</keyword>
<dbReference type="InterPro" id="IPR003439">
    <property type="entry name" value="ABC_transporter-like_ATP-bd"/>
</dbReference>
<dbReference type="InterPro" id="IPR003593">
    <property type="entry name" value="AAA+_ATPase"/>
</dbReference>
<evidence type="ECO:0000313" key="6">
    <source>
        <dbReference type="EMBL" id="TFW17334.1"/>
    </source>
</evidence>
<evidence type="ECO:0000256" key="2">
    <source>
        <dbReference type="ARBA" id="ARBA00022475"/>
    </source>
</evidence>
<evidence type="ECO:0000313" key="7">
    <source>
        <dbReference type="Proteomes" id="UP000298438"/>
    </source>
</evidence>
<feature type="domain" description="ABC transporter" evidence="5">
    <location>
        <begin position="6"/>
        <end position="233"/>
    </location>
</feature>
<dbReference type="EMBL" id="SPVF01000187">
    <property type="protein sequence ID" value="TFW17334.1"/>
    <property type="molecule type" value="Genomic_DNA"/>
</dbReference>
<keyword evidence="1" id="KW-0813">Transport</keyword>
<keyword evidence="4 6" id="KW-0067">ATP-binding</keyword>
<evidence type="ECO:0000256" key="1">
    <source>
        <dbReference type="ARBA" id="ARBA00022448"/>
    </source>
</evidence>
<keyword evidence="3" id="KW-0547">Nucleotide-binding</keyword>
<dbReference type="SUPFAM" id="SSF52540">
    <property type="entry name" value="P-loop containing nucleoside triphosphate hydrolases"/>
    <property type="match status" value="1"/>
</dbReference>
<dbReference type="GO" id="GO:0016887">
    <property type="term" value="F:ATP hydrolysis activity"/>
    <property type="evidence" value="ECO:0007669"/>
    <property type="project" value="InterPro"/>
</dbReference>
<accession>A0A4Y9S6Y9</accession>
<dbReference type="OrthoDB" id="9804819at2"/>
<dbReference type="Pfam" id="PF00005">
    <property type="entry name" value="ABC_tran"/>
    <property type="match status" value="1"/>
</dbReference>
<name>A0A4Y9S6Y9_9BURK</name>
<dbReference type="InterPro" id="IPR051782">
    <property type="entry name" value="ABC_Transporter_VariousFunc"/>
</dbReference>
<dbReference type="SMART" id="SM00382">
    <property type="entry name" value="AAA"/>
    <property type="match status" value="1"/>
</dbReference>
<reference evidence="6 7" key="1">
    <citation type="submission" date="2019-03" db="EMBL/GenBank/DDBJ databases">
        <title>Draft Genome Sequence of Massilia arenosa sp. nov., a Novel Massilia Species Isolated from a Sandy-loam Maize Soil.</title>
        <authorList>
            <person name="Raths R."/>
            <person name="Peta V."/>
            <person name="Bucking H."/>
        </authorList>
    </citation>
    <scope>NUCLEOTIDE SEQUENCE [LARGE SCALE GENOMIC DNA]</scope>
    <source>
        <strain evidence="6 7">MC02</strain>
    </source>
</reference>
<dbReference type="Gene3D" id="3.40.50.300">
    <property type="entry name" value="P-loop containing nucleotide triphosphate hydrolases"/>
    <property type="match status" value="1"/>
</dbReference>
<dbReference type="CDD" id="cd03230">
    <property type="entry name" value="ABC_DR_subfamily_A"/>
    <property type="match status" value="1"/>
</dbReference>